<reference evidence="7" key="1">
    <citation type="journal article" date="2020" name="mSystems">
        <title>Genome- and Community-Level Interaction Insights into Carbon Utilization and Element Cycling Functions of Hydrothermarchaeota in Hydrothermal Sediment.</title>
        <authorList>
            <person name="Zhou Z."/>
            <person name="Liu Y."/>
            <person name="Xu W."/>
            <person name="Pan J."/>
            <person name="Luo Z.H."/>
            <person name="Li M."/>
        </authorList>
    </citation>
    <scope>NUCLEOTIDE SEQUENCE [LARGE SCALE GENOMIC DNA]</scope>
    <source>
        <strain evidence="7">SpSt-258</strain>
    </source>
</reference>
<name>A0A7V0Z7D6_UNCW3</name>
<evidence type="ECO:0000256" key="5">
    <source>
        <dbReference type="ARBA" id="ARBA00023136"/>
    </source>
</evidence>
<comment type="subcellular location">
    <subcellularLocation>
        <location evidence="1">Membrane</location>
        <topology evidence="1">Single-pass membrane protein</topology>
    </subcellularLocation>
</comment>
<dbReference type="PROSITE" id="PS00409">
    <property type="entry name" value="PROKAR_NTER_METHYL"/>
    <property type="match status" value="1"/>
</dbReference>
<keyword evidence="2" id="KW-0488">Methylation</keyword>
<dbReference type="Gene3D" id="3.30.700.10">
    <property type="entry name" value="Glycoprotein, Type 4 Pilin"/>
    <property type="match status" value="1"/>
</dbReference>
<gene>
    <name evidence="7" type="ORF">ENP86_10280</name>
</gene>
<dbReference type="GO" id="GO:0016020">
    <property type="term" value="C:membrane"/>
    <property type="evidence" value="ECO:0007669"/>
    <property type="project" value="UniProtKB-SubCell"/>
</dbReference>
<dbReference type="InterPro" id="IPR045584">
    <property type="entry name" value="Pilin-like"/>
</dbReference>
<evidence type="ECO:0000256" key="6">
    <source>
        <dbReference type="SAM" id="Phobius"/>
    </source>
</evidence>
<evidence type="ECO:0000256" key="3">
    <source>
        <dbReference type="ARBA" id="ARBA00022692"/>
    </source>
</evidence>
<dbReference type="Pfam" id="PF07963">
    <property type="entry name" value="N_methyl"/>
    <property type="match status" value="1"/>
</dbReference>
<feature type="transmembrane region" description="Helical" evidence="6">
    <location>
        <begin position="6"/>
        <end position="30"/>
    </location>
</feature>
<dbReference type="AlphaFoldDB" id="A0A7V0Z7D6"/>
<evidence type="ECO:0000313" key="7">
    <source>
        <dbReference type="EMBL" id="HDY59914.1"/>
    </source>
</evidence>
<dbReference type="NCBIfam" id="TIGR02532">
    <property type="entry name" value="IV_pilin_GFxxxE"/>
    <property type="match status" value="1"/>
</dbReference>
<evidence type="ECO:0000256" key="2">
    <source>
        <dbReference type="ARBA" id="ARBA00022481"/>
    </source>
</evidence>
<comment type="caution">
    <text evidence="7">The sequence shown here is derived from an EMBL/GenBank/DDBJ whole genome shotgun (WGS) entry which is preliminary data.</text>
</comment>
<keyword evidence="5 6" id="KW-0472">Membrane</keyword>
<organism evidence="7">
    <name type="scientific">candidate division WOR-3 bacterium</name>
    <dbReference type="NCBI Taxonomy" id="2052148"/>
    <lineage>
        <taxon>Bacteria</taxon>
        <taxon>Bacteria division WOR-3</taxon>
    </lineage>
</organism>
<protein>
    <submittedName>
        <fullName evidence="7">Type II secretion system protein</fullName>
    </submittedName>
</protein>
<dbReference type="SUPFAM" id="SSF54523">
    <property type="entry name" value="Pili subunits"/>
    <property type="match status" value="1"/>
</dbReference>
<evidence type="ECO:0000256" key="4">
    <source>
        <dbReference type="ARBA" id="ARBA00022989"/>
    </source>
</evidence>
<dbReference type="PANTHER" id="PTHR30093:SF44">
    <property type="entry name" value="TYPE II SECRETION SYSTEM CORE PROTEIN G"/>
    <property type="match status" value="1"/>
</dbReference>
<proteinExistence type="predicted"/>
<dbReference type="PANTHER" id="PTHR30093">
    <property type="entry name" value="GENERAL SECRETION PATHWAY PROTEIN G"/>
    <property type="match status" value="1"/>
</dbReference>
<sequence>MKNKGFTLIELMVVVVIVGILTAVAIPNYVTMQTRAKESSTKENMHTLHVTLEDFNIRSGGVYPGDLETIISTVNPNIQGPEGNMRVAESMSPPYGPNSILPDNVRNPFSPNSPALQNQRVSTGDPPGVIGYEASNTLGDDPISGNPWHETGDGPAIFYRITGMGKKGPLLIVLTSAGTR</sequence>
<evidence type="ECO:0000256" key="1">
    <source>
        <dbReference type="ARBA" id="ARBA00004167"/>
    </source>
</evidence>
<dbReference type="EMBL" id="DSKY01000022">
    <property type="protein sequence ID" value="HDY59914.1"/>
    <property type="molecule type" value="Genomic_DNA"/>
</dbReference>
<dbReference type="InterPro" id="IPR012902">
    <property type="entry name" value="N_methyl_site"/>
</dbReference>
<keyword evidence="4 6" id="KW-1133">Transmembrane helix</keyword>
<accession>A0A7V0Z7D6</accession>
<keyword evidence="3 6" id="KW-0812">Transmembrane</keyword>